<evidence type="ECO:0000259" key="12">
    <source>
        <dbReference type="PROSITE" id="PS50011"/>
    </source>
</evidence>
<dbReference type="GeneID" id="7839667"/>
<feature type="transmembrane region" description="Helical" evidence="11">
    <location>
        <begin position="202"/>
        <end position="225"/>
    </location>
</feature>
<evidence type="ECO:0000256" key="2">
    <source>
        <dbReference type="ARBA" id="ARBA00022527"/>
    </source>
</evidence>
<dbReference type="eggNOG" id="KOG0597">
    <property type="taxonomic scope" value="Eukaryota"/>
</dbReference>
<feature type="active site" description="Proton acceptor" evidence="7">
    <location>
        <position position="146"/>
    </location>
</feature>
<evidence type="ECO:0000313" key="13">
    <source>
        <dbReference type="EMBL" id="EAS07250.2"/>
    </source>
</evidence>
<dbReference type="GO" id="GO:0005524">
    <property type="term" value="F:ATP binding"/>
    <property type="evidence" value="ECO:0007669"/>
    <property type="project" value="UniProtKB-UniRule"/>
</dbReference>
<feature type="cross-link" description="Glycyl lysine isopeptide (Lys-Gly) (interchain with G-Cter in SUMO2)" evidence="9">
    <location>
        <position position="148"/>
    </location>
</feature>
<dbReference type="PROSITE" id="PS00108">
    <property type="entry name" value="PROTEIN_KINASE_ST"/>
    <property type="match status" value="1"/>
</dbReference>
<keyword evidence="3" id="KW-0808">Transferase</keyword>
<evidence type="ECO:0000256" key="11">
    <source>
        <dbReference type="SAM" id="Phobius"/>
    </source>
</evidence>
<feature type="domain" description="Protein kinase" evidence="12">
    <location>
        <begin position="22"/>
        <end position="287"/>
    </location>
</feature>
<dbReference type="InterPro" id="IPR008271">
    <property type="entry name" value="Ser/Thr_kinase_AS"/>
</dbReference>
<dbReference type="Pfam" id="PF00069">
    <property type="entry name" value="Pkinase"/>
    <property type="match status" value="1"/>
</dbReference>
<reference evidence="14" key="1">
    <citation type="journal article" date="2006" name="PLoS Biol.">
        <title>Macronuclear genome sequence of the ciliate Tetrahymena thermophila, a model eukaryote.</title>
        <authorList>
            <person name="Eisen J.A."/>
            <person name="Coyne R.S."/>
            <person name="Wu M."/>
            <person name="Wu D."/>
            <person name="Thiagarajan M."/>
            <person name="Wortman J.R."/>
            <person name="Badger J.H."/>
            <person name="Ren Q."/>
            <person name="Amedeo P."/>
            <person name="Jones K.M."/>
            <person name="Tallon L.J."/>
            <person name="Delcher A.L."/>
            <person name="Salzberg S.L."/>
            <person name="Silva J.C."/>
            <person name="Haas B.J."/>
            <person name="Majoros W.H."/>
            <person name="Farzad M."/>
            <person name="Carlton J.M."/>
            <person name="Smith R.K. Jr."/>
            <person name="Garg J."/>
            <person name="Pearlman R.E."/>
            <person name="Karrer K.M."/>
            <person name="Sun L."/>
            <person name="Manning G."/>
            <person name="Elde N.C."/>
            <person name="Turkewitz A.P."/>
            <person name="Asai D.J."/>
            <person name="Wilkes D.E."/>
            <person name="Wang Y."/>
            <person name="Cai H."/>
            <person name="Collins K."/>
            <person name="Stewart B.A."/>
            <person name="Lee S.R."/>
            <person name="Wilamowska K."/>
            <person name="Weinberg Z."/>
            <person name="Ruzzo W.L."/>
            <person name="Wloga D."/>
            <person name="Gaertig J."/>
            <person name="Frankel J."/>
            <person name="Tsao C.-C."/>
            <person name="Gorovsky M.A."/>
            <person name="Keeling P.J."/>
            <person name="Waller R.F."/>
            <person name="Patron N.J."/>
            <person name="Cherry J.M."/>
            <person name="Stover N.A."/>
            <person name="Krieger C.J."/>
            <person name="del Toro C."/>
            <person name="Ryder H.F."/>
            <person name="Williamson S.C."/>
            <person name="Barbeau R.A."/>
            <person name="Hamilton E.P."/>
            <person name="Orias E."/>
        </authorList>
    </citation>
    <scope>NUCLEOTIDE SEQUENCE [LARGE SCALE GENOMIC DNA]</scope>
    <source>
        <strain evidence="14">SB210</strain>
    </source>
</reference>
<dbReference type="FunFam" id="1.10.510.10:FF:000571">
    <property type="entry name" value="Maternal embryonic leucine zipper kinase"/>
    <property type="match status" value="1"/>
</dbReference>
<dbReference type="KEGG" id="tet:TTHERM_01001430"/>
<keyword evidence="11" id="KW-0812">Transmembrane</keyword>
<evidence type="ECO:0000256" key="9">
    <source>
        <dbReference type="PIRSR" id="PIRSR630616-3"/>
    </source>
</evidence>
<dbReference type="GO" id="GO:0004674">
    <property type="term" value="F:protein serine/threonine kinase activity"/>
    <property type="evidence" value="ECO:0007669"/>
    <property type="project" value="UniProtKB-KW"/>
</dbReference>
<dbReference type="Proteomes" id="UP000009168">
    <property type="component" value="Unassembled WGS sequence"/>
</dbReference>
<name>Q24HI1_TETTS</name>
<dbReference type="AlphaFoldDB" id="Q24HI1"/>
<evidence type="ECO:0000256" key="8">
    <source>
        <dbReference type="PIRSR" id="PIRSR630616-2"/>
    </source>
</evidence>
<dbReference type="InterPro" id="IPR017441">
    <property type="entry name" value="Protein_kinase_ATP_BS"/>
</dbReference>
<dbReference type="Gene3D" id="1.10.510.10">
    <property type="entry name" value="Transferase(Phosphotransferase) domain 1"/>
    <property type="match status" value="1"/>
</dbReference>
<keyword evidence="4 8" id="KW-0547">Nucleotide-binding</keyword>
<feature type="binding site" evidence="8">
    <location>
        <begin position="150"/>
        <end position="151"/>
    </location>
    <ligand>
        <name>ATP</name>
        <dbReference type="ChEBI" id="CHEBI:30616"/>
    </ligand>
</feature>
<feature type="binding site" evidence="8 10">
    <location>
        <position position="49"/>
    </location>
    <ligand>
        <name>ATP</name>
        <dbReference type="ChEBI" id="CHEBI:30616"/>
    </ligand>
</feature>
<keyword evidence="11" id="KW-1133">Transmembrane helix</keyword>
<dbReference type="SUPFAM" id="SSF56112">
    <property type="entry name" value="Protein kinase-like (PK-like)"/>
    <property type="match status" value="1"/>
</dbReference>
<dbReference type="PROSITE" id="PS50011">
    <property type="entry name" value="PROTEIN_KINASE_DOM"/>
    <property type="match status" value="1"/>
</dbReference>
<dbReference type="HOGENOM" id="CLU_404150_0_0_1"/>
<dbReference type="PANTHER" id="PTHR24350">
    <property type="entry name" value="SERINE/THREONINE-PROTEIN KINASE IAL-RELATED"/>
    <property type="match status" value="1"/>
</dbReference>
<dbReference type="InterPro" id="IPR030616">
    <property type="entry name" value="Aur-like"/>
</dbReference>
<evidence type="ECO:0000256" key="3">
    <source>
        <dbReference type="ARBA" id="ARBA00022679"/>
    </source>
</evidence>
<organism evidence="13 14">
    <name type="scientific">Tetrahymena thermophila (strain SB210)</name>
    <dbReference type="NCBI Taxonomy" id="312017"/>
    <lineage>
        <taxon>Eukaryota</taxon>
        <taxon>Sar</taxon>
        <taxon>Alveolata</taxon>
        <taxon>Ciliophora</taxon>
        <taxon>Intramacronucleata</taxon>
        <taxon>Oligohymenophorea</taxon>
        <taxon>Hymenostomatida</taxon>
        <taxon>Tetrahymenina</taxon>
        <taxon>Tetrahymenidae</taxon>
        <taxon>Tetrahymena</taxon>
    </lineage>
</organism>
<dbReference type="PROSITE" id="PS00107">
    <property type="entry name" value="PROTEIN_KINASE_ATP"/>
    <property type="match status" value="1"/>
</dbReference>
<accession>Q24HI1</accession>
<dbReference type="InParanoid" id="Q24HI1"/>
<dbReference type="SMART" id="SM00220">
    <property type="entry name" value="S_TKc"/>
    <property type="match status" value="1"/>
</dbReference>
<evidence type="ECO:0000256" key="5">
    <source>
        <dbReference type="ARBA" id="ARBA00022777"/>
    </source>
</evidence>
<evidence type="ECO:0000256" key="10">
    <source>
        <dbReference type="PROSITE-ProRule" id="PRU10141"/>
    </source>
</evidence>
<evidence type="ECO:0000256" key="6">
    <source>
        <dbReference type="ARBA" id="ARBA00022840"/>
    </source>
</evidence>
<protein>
    <submittedName>
        <fullName evidence="13">Serine/Threonine kinase domain protein</fullName>
    </submittedName>
</protein>
<evidence type="ECO:0000256" key="7">
    <source>
        <dbReference type="PIRSR" id="PIRSR630616-1"/>
    </source>
</evidence>
<evidence type="ECO:0000256" key="4">
    <source>
        <dbReference type="ARBA" id="ARBA00022741"/>
    </source>
</evidence>
<dbReference type="EMBL" id="GG662244">
    <property type="protein sequence ID" value="EAS07250.2"/>
    <property type="molecule type" value="Genomic_DNA"/>
</dbReference>
<gene>
    <name evidence="13" type="ORF">TTHERM_01001430</name>
</gene>
<proteinExistence type="predicted"/>
<keyword evidence="11" id="KW-0472">Membrane</keyword>
<dbReference type="InterPro" id="IPR011009">
    <property type="entry name" value="Kinase-like_dom_sf"/>
</dbReference>
<dbReference type="OrthoDB" id="6513151at2759"/>
<keyword evidence="6 8" id="KW-0067">ATP-binding</keyword>
<keyword evidence="2" id="KW-0723">Serine/threonine-protein kinase</keyword>
<sequence length="626" mass="73648">MDQKQGKGPEQGSSKEPIIEGYQIVERLGKGSFGSVYKAEKDGKTYALKMISKSYMKDRPFLRKYIQNEIESMKSINCVNCVKLYDYFETNLAHFFVMEYCAEGNLFNLLHSKNGQGLPENEALVYFSQILNGLKTIHEKGYMHRDLKPENILIHNNVAKICDFGFARPLGFNELTTTVCGTAEYMPPELHQQQPYDYKADIWALGVLLYVMVFGHLPFYGQFIFQMIERQCKDKVYDTDRWVQKFPKSKEKADKLSPEIKDFFSKVFVYDQKQRINFFQIMSHPLIEKMDGPQFSHLNKNQSKLFYSTRFEENQKSLKDTYDQIDGEELLSSQQTKDTKKQSENKSLKTVIETNERTDLSNQDDNAVSINFKDEENIHYIDSDIRSSSAVKLKQSIYKKSLELYNYEIEKYQFLFHTLELLSRELSSQDGLTCYFINKAWNFYAKRLKYSLEQKENIFLLPQNDWESFVVSNEYAQLLKKVVSDEKQAAIHLHKNYMKLGSEMQNQDGVLMQINENSFEEFKLPYRKALMETFNTLADLHKKLYNLNKEHGTKVYRIAMKILLCYFINRIFNTEEVKTNLAVYFELTQYSTFDFNQFYNWSNTVGRVQANKLVKNILEVLIQQNQ</sequence>
<evidence type="ECO:0000256" key="1">
    <source>
        <dbReference type="ARBA" id="ARBA00011245"/>
    </source>
</evidence>
<dbReference type="RefSeq" id="XP_001027492.2">
    <property type="nucleotide sequence ID" value="XM_001027492.3"/>
</dbReference>
<feature type="binding site" evidence="8">
    <location>
        <position position="163"/>
    </location>
    <ligand>
        <name>ATP</name>
        <dbReference type="ChEBI" id="CHEBI:30616"/>
    </ligand>
</feature>
<evidence type="ECO:0000313" key="14">
    <source>
        <dbReference type="Proteomes" id="UP000009168"/>
    </source>
</evidence>
<dbReference type="InterPro" id="IPR000719">
    <property type="entry name" value="Prot_kinase_dom"/>
</dbReference>
<keyword evidence="5 13" id="KW-0418">Kinase</keyword>
<keyword evidence="14" id="KW-1185">Reference proteome</keyword>
<comment type="subunit">
    <text evidence="1">Monomer.</text>
</comment>